<sequence>MMASPKSIKSTWPLGNKADWNLNQQIIHVLDAYPIKPGKEVPVHAKTDKLPYLAQWQSHIWIMLHALAPIAVHQSLLSVTHEQGLHPVIVFLLYFATFSWTVVREVKAAQKLGHEYGFLDGDVHERDGIPDIGVDKVVSALYKTTGSRIFMATHISYKVSQSPLSVMSDPYWWAMLWLQIGLYGVVLDFWFYVYHRAMHDVDFLWKYHRTHHLTKHPNTLLSAYADHEQEFFDMVVIPFMTWGTFHVLGIPLGFYDWWICHQYITFTEVLGHSGLRIYGMPPSTFSWILTFVGAELVIEDHDLHHRKGYRKSHNYGKQTRSLFIMARLHFVTGSIALIALAGVNAGPCRPSSFIVTTTTGLETTATMSADIGDTTTVLFTSLAATESTETLAVTLSASETAVATTTAVAADTTTVVTTDAATTTADATTTTVAATTSAAPAETCHGLPREYTAPQGTTFDIECGRRPTGVRITGQEDASDFKACVDICEGNQFCLGVIWFQDSKDCLLIDSFDGTEASDFTDFAKVRSRGT</sequence>
<dbReference type="AlphaFoldDB" id="A0A9P7GYF5"/>
<dbReference type="PANTHER" id="PTHR11863">
    <property type="entry name" value="STEROL DESATURASE"/>
    <property type="match status" value="1"/>
</dbReference>
<gene>
    <name evidence="7" type="ORF">KAF25_007758</name>
</gene>
<feature type="transmembrane region" description="Helical" evidence="5">
    <location>
        <begin position="319"/>
        <end position="343"/>
    </location>
</feature>
<feature type="transmembrane region" description="Helical" evidence="5">
    <location>
        <begin position="84"/>
        <end position="103"/>
    </location>
</feature>
<feature type="domain" description="Fatty acid hydroxylase" evidence="6">
    <location>
        <begin position="182"/>
        <end position="319"/>
    </location>
</feature>
<keyword evidence="3 5" id="KW-1133">Transmembrane helix</keyword>
<name>A0A9P7GYF5_9HYPO</name>
<protein>
    <recommendedName>
        <fullName evidence="6">Fatty acid hydroxylase domain-containing protein</fullName>
    </recommendedName>
</protein>
<comment type="subcellular location">
    <subcellularLocation>
        <location evidence="1">Membrane</location>
    </subcellularLocation>
</comment>
<keyword evidence="8" id="KW-1185">Reference proteome</keyword>
<evidence type="ECO:0000256" key="5">
    <source>
        <dbReference type="SAM" id="Phobius"/>
    </source>
</evidence>
<organism evidence="7 8">
    <name type="scientific">Fusarium avenaceum</name>
    <dbReference type="NCBI Taxonomy" id="40199"/>
    <lineage>
        <taxon>Eukaryota</taxon>
        <taxon>Fungi</taxon>
        <taxon>Dikarya</taxon>
        <taxon>Ascomycota</taxon>
        <taxon>Pezizomycotina</taxon>
        <taxon>Sordariomycetes</taxon>
        <taxon>Hypocreomycetidae</taxon>
        <taxon>Hypocreales</taxon>
        <taxon>Nectriaceae</taxon>
        <taxon>Fusarium</taxon>
        <taxon>Fusarium tricinctum species complex</taxon>
    </lineage>
</organism>
<dbReference type="Pfam" id="PF04116">
    <property type="entry name" value="FA_hydroxylase"/>
    <property type="match status" value="1"/>
</dbReference>
<dbReference type="GO" id="GO:0008610">
    <property type="term" value="P:lipid biosynthetic process"/>
    <property type="evidence" value="ECO:0007669"/>
    <property type="project" value="InterPro"/>
</dbReference>
<dbReference type="GO" id="GO:0005506">
    <property type="term" value="F:iron ion binding"/>
    <property type="evidence" value="ECO:0007669"/>
    <property type="project" value="InterPro"/>
</dbReference>
<evidence type="ECO:0000259" key="6">
    <source>
        <dbReference type="Pfam" id="PF04116"/>
    </source>
</evidence>
<dbReference type="InterPro" id="IPR006694">
    <property type="entry name" value="Fatty_acid_hydroxylase"/>
</dbReference>
<feature type="transmembrane region" description="Helical" evidence="5">
    <location>
        <begin position="171"/>
        <end position="193"/>
    </location>
</feature>
<dbReference type="GO" id="GO:0016491">
    <property type="term" value="F:oxidoreductase activity"/>
    <property type="evidence" value="ECO:0007669"/>
    <property type="project" value="InterPro"/>
</dbReference>
<proteinExistence type="predicted"/>
<evidence type="ECO:0000313" key="7">
    <source>
        <dbReference type="EMBL" id="KAG5657725.1"/>
    </source>
</evidence>
<evidence type="ECO:0000313" key="8">
    <source>
        <dbReference type="Proteomes" id="UP000782241"/>
    </source>
</evidence>
<evidence type="ECO:0000256" key="3">
    <source>
        <dbReference type="ARBA" id="ARBA00022989"/>
    </source>
</evidence>
<dbReference type="EMBL" id="JAGPUO010000016">
    <property type="protein sequence ID" value="KAG5657725.1"/>
    <property type="molecule type" value="Genomic_DNA"/>
</dbReference>
<comment type="caution">
    <text evidence="7">The sequence shown here is derived from an EMBL/GenBank/DDBJ whole genome shotgun (WGS) entry which is preliminary data.</text>
</comment>
<keyword evidence="2 5" id="KW-0812">Transmembrane</keyword>
<accession>A0A9P7GYF5</accession>
<evidence type="ECO:0000256" key="4">
    <source>
        <dbReference type="ARBA" id="ARBA00023136"/>
    </source>
</evidence>
<dbReference type="Proteomes" id="UP000782241">
    <property type="component" value="Unassembled WGS sequence"/>
</dbReference>
<evidence type="ECO:0000256" key="1">
    <source>
        <dbReference type="ARBA" id="ARBA00004370"/>
    </source>
</evidence>
<reference evidence="7" key="1">
    <citation type="submission" date="2021-04" db="EMBL/GenBank/DDBJ databases">
        <title>Draft genome of Fusarium avenaceum strain F156N33, isolated from an atmospheric sample in Virginia.</title>
        <authorList>
            <person name="Yang S."/>
            <person name="Vinatzer B.A."/>
            <person name="Coleman J."/>
        </authorList>
    </citation>
    <scope>NUCLEOTIDE SEQUENCE</scope>
    <source>
        <strain evidence="7">F156N33</strain>
    </source>
</reference>
<keyword evidence="4 5" id="KW-0472">Membrane</keyword>
<dbReference type="GO" id="GO:0016020">
    <property type="term" value="C:membrane"/>
    <property type="evidence" value="ECO:0007669"/>
    <property type="project" value="UniProtKB-SubCell"/>
</dbReference>
<evidence type="ECO:0000256" key="2">
    <source>
        <dbReference type="ARBA" id="ARBA00022692"/>
    </source>
</evidence>
<dbReference type="InterPro" id="IPR050307">
    <property type="entry name" value="Sterol_Desaturase_Related"/>
</dbReference>